<feature type="non-terminal residue" evidence="3">
    <location>
        <position position="105"/>
    </location>
</feature>
<dbReference type="PANTHER" id="PTHR47566">
    <property type="match status" value="1"/>
</dbReference>
<dbReference type="SUPFAM" id="SSF52058">
    <property type="entry name" value="L domain-like"/>
    <property type="match status" value="1"/>
</dbReference>
<keyword evidence="4" id="KW-1185">Reference proteome</keyword>
<dbReference type="InterPro" id="IPR032675">
    <property type="entry name" value="LRR_dom_sf"/>
</dbReference>
<protein>
    <submittedName>
        <fullName evidence="3">Cell surface protein</fullName>
    </submittedName>
</protein>
<keyword evidence="2" id="KW-0677">Repeat</keyword>
<dbReference type="EMBL" id="JAIRBA010000189">
    <property type="protein sequence ID" value="MCG2420621.1"/>
    <property type="molecule type" value="Genomic_DNA"/>
</dbReference>
<reference evidence="3" key="1">
    <citation type="submission" date="2021-09" db="EMBL/GenBank/DDBJ databases">
        <title>Genome of Aequorivita sp. strain F47161.</title>
        <authorList>
            <person name="Wang Y."/>
        </authorList>
    </citation>
    <scope>NUCLEOTIDE SEQUENCE</scope>
    <source>
        <strain evidence="3">F47161</strain>
    </source>
</reference>
<dbReference type="AlphaFoldDB" id="A0A9X1UBE0"/>
<feature type="non-terminal residue" evidence="3">
    <location>
        <position position="1"/>
    </location>
</feature>
<gene>
    <name evidence="3" type="ORF">K8089_16490</name>
</gene>
<accession>A0A9X1UBE0</accession>
<keyword evidence="1" id="KW-0433">Leucine-rich repeat</keyword>
<dbReference type="InterPro" id="IPR052574">
    <property type="entry name" value="CDIRP"/>
</dbReference>
<name>A0A9X1UBE0_9FLAO</name>
<evidence type="ECO:0000256" key="1">
    <source>
        <dbReference type="ARBA" id="ARBA00022614"/>
    </source>
</evidence>
<sequence>NGQVLTANINTVTELLVNSLNISDLTGIEDFVALERLGCAFNNLTELDLSNNHQLIRMGCTANSLTSLNITQSPNLEFLYCDENFLTELDISQNPNLIEVYCDWN</sequence>
<dbReference type="GO" id="GO:0035591">
    <property type="term" value="F:signaling adaptor activity"/>
    <property type="evidence" value="ECO:0007669"/>
    <property type="project" value="TreeGrafter"/>
</dbReference>
<evidence type="ECO:0000313" key="4">
    <source>
        <dbReference type="Proteomes" id="UP001139461"/>
    </source>
</evidence>
<proteinExistence type="predicted"/>
<dbReference type="Proteomes" id="UP001139461">
    <property type="component" value="Unassembled WGS sequence"/>
</dbReference>
<dbReference type="Gene3D" id="3.80.10.10">
    <property type="entry name" value="Ribonuclease Inhibitor"/>
    <property type="match status" value="1"/>
</dbReference>
<evidence type="ECO:0000313" key="3">
    <source>
        <dbReference type="EMBL" id="MCG2420621.1"/>
    </source>
</evidence>
<evidence type="ECO:0000256" key="2">
    <source>
        <dbReference type="ARBA" id="ARBA00022737"/>
    </source>
</evidence>
<comment type="caution">
    <text evidence="3">The sequence shown here is derived from an EMBL/GenBank/DDBJ whole genome shotgun (WGS) entry which is preliminary data.</text>
</comment>
<dbReference type="PANTHER" id="PTHR47566:SF1">
    <property type="entry name" value="PROTEIN NUD1"/>
    <property type="match status" value="1"/>
</dbReference>
<organism evidence="3 4">
    <name type="scientific">Aequorivita vitellina</name>
    <dbReference type="NCBI Taxonomy" id="2874475"/>
    <lineage>
        <taxon>Bacteria</taxon>
        <taxon>Pseudomonadati</taxon>
        <taxon>Bacteroidota</taxon>
        <taxon>Flavobacteriia</taxon>
        <taxon>Flavobacteriales</taxon>
        <taxon>Flavobacteriaceae</taxon>
        <taxon>Aequorivita</taxon>
    </lineage>
</organism>